<organism evidence="2 3">
    <name type="scientific">Phenylobacterium terrae</name>
    <dbReference type="NCBI Taxonomy" id="2665495"/>
    <lineage>
        <taxon>Bacteria</taxon>
        <taxon>Pseudomonadati</taxon>
        <taxon>Pseudomonadota</taxon>
        <taxon>Alphaproteobacteria</taxon>
        <taxon>Caulobacterales</taxon>
        <taxon>Caulobacteraceae</taxon>
        <taxon>Phenylobacterium</taxon>
    </lineage>
</organism>
<evidence type="ECO:0000313" key="2">
    <source>
        <dbReference type="EMBL" id="MFD1785159.1"/>
    </source>
</evidence>
<keyword evidence="2" id="KW-0489">Methyltransferase</keyword>
<dbReference type="CDD" id="cd02440">
    <property type="entry name" value="AdoMet_MTases"/>
    <property type="match status" value="1"/>
</dbReference>
<feature type="domain" description="Methyltransferase type 11" evidence="1">
    <location>
        <begin position="38"/>
        <end position="134"/>
    </location>
</feature>
<dbReference type="PANTHER" id="PTHR45036">
    <property type="entry name" value="METHYLTRANSFERASE LIKE 7B"/>
    <property type="match status" value="1"/>
</dbReference>
<evidence type="ECO:0000313" key="3">
    <source>
        <dbReference type="Proteomes" id="UP001597237"/>
    </source>
</evidence>
<comment type="caution">
    <text evidence="2">The sequence shown here is derived from an EMBL/GenBank/DDBJ whole genome shotgun (WGS) entry which is preliminary data.</text>
</comment>
<dbReference type="Pfam" id="PF08241">
    <property type="entry name" value="Methyltransf_11"/>
    <property type="match status" value="1"/>
</dbReference>
<name>A0ABW4N4W6_9CAUL</name>
<sequence length="206" mass="22304">MGFYDRHILPRLIGAACAQPDIDAQRRKVVPHAEGVVLELGFGTGLNLPHYDPAKVSRLYALEPSEGMLTRARTAAQASPVPIDILPEPAERLSLPDGAVDTVVTTYCMCTIPDVRAALAGVRRALKPGGRLLFCEHGLSPDPKVQRTQRLLEPIWKPIGGGCHVTRDIRGLIAGAGFRIDQVETGYRPNAPKWAGFDAWGSARPV</sequence>
<gene>
    <name evidence="2" type="ORF">ACFSC0_17295</name>
</gene>
<dbReference type="RefSeq" id="WP_377282112.1">
    <property type="nucleotide sequence ID" value="NZ_JBHRSI010000005.1"/>
</dbReference>
<dbReference type="SUPFAM" id="SSF53335">
    <property type="entry name" value="S-adenosyl-L-methionine-dependent methyltransferases"/>
    <property type="match status" value="1"/>
</dbReference>
<evidence type="ECO:0000259" key="1">
    <source>
        <dbReference type="Pfam" id="PF08241"/>
    </source>
</evidence>
<dbReference type="EC" id="2.1.1.-" evidence="2"/>
<dbReference type="EMBL" id="JBHUEY010000006">
    <property type="protein sequence ID" value="MFD1785159.1"/>
    <property type="molecule type" value="Genomic_DNA"/>
</dbReference>
<dbReference type="Proteomes" id="UP001597237">
    <property type="component" value="Unassembled WGS sequence"/>
</dbReference>
<accession>A0ABW4N4W6</accession>
<keyword evidence="2" id="KW-0808">Transferase</keyword>
<keyword evidence="3" id="KW-1185">Reference proteome</keyword>
<dbReference type="InterPro" id="IPR029063">
    <property type="entry name" value="SAM-dependent_MTases_sf"/>
</dbReference>
<dbReference type="InterPro" id="IPR052356">
    <property type="entry name" value="Thiol_S-MT"/>
</dbReference>
<dbReference type="InterPro" id="IPR013216">
    <property type="entry name" value="Methyltransf_11"/>
</dbReference>
<reference evidence="3" key="1">
    <citation type="journal article" date="2019" name="Int. J. Syst. Evol. Microbiol.">
        <title>The Global Catalogue of Microorganisms (GCM) 10K type strain sequencing project: providing services to taxonomists for standard genome sequencing and annotation.</title>
        <authorList>
            <consortium name="The Broad Institute Genomics Platform"/>
            <consortium name="The Broad Institute Genome Sequencing Center for Infectious Disease"/>
            <person name="Wu L."/>
            <person name="Ma J."/>
        </authorList>
    </citation>
    <scope>NUCLEOTIDE SEQUENCE [LARGE SCALE GENOMIC DNA]</scope>
    <source>
        <strain evidence="3">DFY28</strain>
    </source>
</reference>
<protein>
    <submittedName>
        <fullName evidence="2">Class I SAM-dependent methyltransferase</fullName>
        <ecNumber evidence="2">2.1.1.-</ecNumber>
    </submittedName>
</protein>
<dbReference type="PANTHER" id="PTHR45036:SF1">
    <property type="entry name" value="METHYLTRANSFERASE LIKE 7A"/>
    <property type="match status" value="1"/>
</dbReference>
<dbReference type="GO" id="GO:0032259">
    <property type="term" value="P:methylation"/>
    <property type="evidence" value="ECO:0007669"/>
    <property type="project" value="UniProtKB-KW"/>
</dbReference>
<proteinExistence type="predicted"/>
<dbReference type="Gene3D" id="3.40.50.150">
    <property type="entry name" value="Vaccinia Virus protein VP39"/>
    <property type="match status" value="1"/>
</dbReference>
<dbReference type="GO" id="GO:0008168">
    <property type="term" value="F:methyltransferase activity"/>
    <property type="evidence" value="ECO:0007669"/>
    <property type="project" value="UniProtKB-KW"/>
</dbReference>